<evidence type="ECO:0000256" key="1">
    <source>
        <dbReference type="ARBA" id="ARBA00023284"/>
    </source>
</evidence>
<dbReference type="Proteomes" id="UP000239997">
    <property type="component" value="Unassembled WGS sequence"/>
</dbReference>
<evidence type="ECO:0000259" key="2">
    <source>
        <dbReference type="PROSITE" id="PS51352"/>
    </source>
</evidence>
<keyword evidence="1" id="KW-0676">Redox-active center</keyword>
<dbReference type="Gene3D" id="3.40.30.10">
    <property type="entry name" value="Glutaredoxin"/>
    <property type="match status" value="1"/>
</dbReference>
<feature type="domain" description="Thioredoxin" evidence="2">
    <location>
        <begin position="19"/>
        <end position="173"/>
    </location>
</feature>
<dbReference type="RefSeq" id="WP_036581801.1">
    <property type="nucleotide sequence ID" value="NZ_JPJI01000026.1"/>
</dbReference>
<dbReference type="InterPro" id="IPR036249">
    <property type="entry name" value="Thioredoxin-like_sf"/>
</dbReference>
<dbReference type="InterPro" id="IPR050553">
    <property type="entry name" value="Thioredoxin_ResA/DsbE_sf"/>
</dbReference>
<dbReference type="AlphaFoldDB" id="A0A084JY80"/>
<dbReference type="PROSITE" id="PS51352">
    <property type="entry name" value="THIOREDOXIN_2"/>
    <property type="match status" value="1"/>
</dbReference>
<dbReference type="EMBL" id="JPJI01000026">
    <property type="protein sequence ID" value="KEZ93914.1"/>
    <property type="molecule type" value="Genomic_DNA"/>
</dbReference>
<dbReference type="Proteomes" id="UP000028531">
    <property type="component" value="Unassembled WGS sequence"/>
</dbReference>
<keyword evidence="4" id="KW-0413">Isomerase</keyword>
<dbReference type="Pfam" id="PF00085">
    <property type="entry name" value="Thioredoxin"/>
    <property type="match status" value="1"/>
</dbReference>
<sequence>MKSIKFYYVFIMLITLSCKNNNADSQVFESKEYSHDTIDIVDYNGLQPYLETEDDRIHVVNFWAMWCAPCVAELPYLQQVASQNPDIDMLLVSMDFTNDVETRLKPFLKDNNIKSRVILMDDPDANYWINQIDPSWSGAIPFTIIFNKDKRLYLEQSFENEEDFQNQINQFYN</sequence>
<evidence type="ECO:0000313" key="3">
    <source>
        <dbReference type="EMBL" id="KEZ93914.1"/>
    </source>
</evidence>
<dbReference type="PANTHER" id="PTHR42852:SF13">
    <property type="entry name" value="PROTEIN DIPZ"/>
    <property type="match status" value="1"/>
</dbReference>
<dbReference type="CDD" id="cd02966">
    <property type="entry name" value="TlpA_like_family"/>
    <property type="match status" value="1"/>
</dbReference>
<dbReference type="PANTHER" id="PTHR42852">
    <property type="entry name" value="THIOL:DISULFIDE INTERCHANGE PROTEIN DSBE"/>
    <property type="match status" value="1"/>
</dbReference>
<gene>
    <name evidence="3" type="ORF">IL45_06885</name>
    <name evidence="4" type="ORF">LY02_01557</name>
</gene>
<reference evidence="4 6" key="2">
    <citation type="submission" date="2018-03" db="EMBL/GenBank/DDBJ databases">
        <title>Genomic Encyclopedia of Archaeal and Bacterial Type Strains, Phase II (KMG-II): from individual species to whole genera.</title>
        <authorList>
            <person name="Goeker M."/>
        </authorList>
    </citation>
    <scope>NUCLEOTIDE SEQUENCE [LARGE SCALE GENOMIC DNA]</scope>
    <source>
        <strain evidence="4 6">DSM 22727</strain>
    </source>
</reference>
<organism evidence="3 5">
    <name type="scientific">Nonlabens ulvanivorans</name>
    <name type="common">Persicivirga ulvanivorans</name>
    <dbReference type="NCBI Taxonomy" id="906888"/>
    <lineage>
        <taxon>Bacteria</taxon>
        <taxon>Pseudomonadati</taxon>
        <taxon>Bacteroidota</taxon>
        <taxon>Flavobacteriia</taxon>
        <taxon>Flavobacteriales</taxon>
        <taxon>Flavobacteriaceae</taxon>
        <taxon>Nonlabens</taxon>
    </lineage>
</organism>
<dbReference type="InterPro" id="IPR017937">
    <property type="entry name" value="Thioredoxin_CS"/>
</dbReference>
<dbReference type="InterPro" id="IPR013766">
    <property type="entry name" value="Thioredoxin_domain"/>
</dbReference>
<evidence type="ECO:0000313" key="4">
    <source>
        <dbReference type="EMBL" id="PRX14526.1"/>
    </source>
</evidence>
<dbReference type="PROSITE" id="PS51257">
    <property type="entry name" value="PROKAR_LIPOPROTEIN"/>
    <property type="match status" value="1"/>
</dbReference>
<dbReference type="SUPFAM" id="SSF52833">
    <property type="entry name" value="Thioredoxin-like"/>
    <property type="match status" value="1"/>
</dbReference>
<keyword evidence="6" id="KW-1185">Reference proteome</keyword>
<evidence type="ECO:0000313" key="6">
    <source>
        <dbReference type="Proteomes" id="UP000239997"/>
    </source>
</evidence>
<name>A0A084JY80_NONUL</name>
<evidence type="ECO:0000313" key="5">
    <source>
        <dbReference type="Proteomes" id="UP000028531"/>
    </source>
</evidence>
<dbReference type="OrthoDB" id="9815205at2"/>
<protein>
    <submittedName>
        <fullName evidence="4">Thiol-disulfide isomerase/thioredoxin</fullName>
    </submittedName>
</protein>
<comment type="caution">
    <text evidence="3">The sequence shown here is derived from an EMBL/GenBank/DDBJ whole genome shotgun (WGS) entry which is preliminary data.</text>
</comment>
<dbReference type="GO" id="GO:0016853">
    <property type="term" value="F:isomerase activity"/>
    <property type="evidence" value="ECO:0007669"/>
    <property type="project" value="UniProtKB-KW"/>
</dbReference>
<reference evidence="3 5" key="1">
    <citation type="submission" date="2014-07" db="EMBL/GenBank/DDBJ databases">
        <title>Draft genome sequence of Nonlabens ulvanivorans, an ulvan degrading bacterium.</title>
        <authorList>
            <person name="Kopel M."/>
            <person name="Helbert W."/>
            <person name="Henrissat B."/>
            <person name="Doniger T."/>
            <person name="Banin E."/>
        </authorList>
    </citation>
    <scope>NUCLEOTIDE SEQUENCE [LARGE SCALE GENOMIC DNA]</scope>
    <source>
        <strain evidence="3 5">PLR</strain>
    </source>
</reference>
<accession>A0A084JY80</accession>
<proteinExistence type="predicted"/>
<dbReference type="EMBL" id="PVNA01000002">
    <property type="protein sequence ID" value="PRX14526.1"/>
    <property type="molecule type" value="Genomic_DNA"/>
</dbReference>
<dbReference type="PROSITE" id="PS00194">
    <property type="entry name" value="THIOREDOXIN_1"/>
    <property type="match status" value="1"/>
</dbReference>